<name>A0A841QF44_9PROT</name>
<keyword evidence="1" id="KW-0812">Transmembrane</keyword>
<evidence type="ECO:0000313" key="2">
    <source>
        <dbReference type="EMBL" id="MBB6457005.1"/>
    </source>
</evidence>
<dbReference type="Proteomes" id="UP000578000">
    <property type="component" value="Unassembled WGS sequence"/>
</dbReference>
<comment type="caution">
    <text evidence="2">The sequence shown here is derived from an EMBL/GenBank/DDBJ whole genome shotgun (WGS) entry which is preliminary data.</text>
</comment>
<gene>
    <name evidence="2" type="ORF">HNR55_001588</name>
</gene>
<dbReference type="EMBL" id="JACHIE010000005">
    <property type="protein sequence ID" value="MBB6457005.1"/>
    <property type="molecule type" value="Genomic_DNA"/>
</dbReference>
<evidence type="ECO:0000313" key="3">
    <source>
        <dbReference type="Proteomes" id="UP000578000"/>
    </source>
</evidence>
<dbReference type="AlphaFoldDB" id="A0A841QF44"/>
<sequence length="33" mass="3499">MTYLISIGCGVAGLVVGFFAGVYWLALYSRTIG</sequence>
<keyword evidence="1" id="KW-1133">Transmembrane helix</keyword>
<reference evidence="2 3" key="1">
    <citation type="submission" date="2020-08" db="EMBL/GenBank/DDBJ databases">
        <title>Genomic Encyclopedia of Type Strains, Phase IV (KMG-IV): sequencing the most valuable type-strain genomes for metagenomic binning, comparative biology and taxonomic classification.</title>
        <authorList>
            <person name="Goeker M."/>
        </authorList>
    </citation>
    <scope>NUCLEOTIDE SEQUENCE [LARGE SCALE GENOMIC DNA]</scope>
    <source>
        <strain evidence="2 3">DSM 4491</strain>
    </source>
</reference>
<evidence type="ECO:0000256" key="1">
    <source>
        <dbReference type="SAM" id="Phobius"/>
    </source>
</evidence>
<proteinExistence type="predicted"/>
<accession>A0A841QF44</accession>
<protein>
    <submittedName>
        <fullName evidence="2">3-dehydroquinate synthetase</fullName>
    </submittedName>
</protein>
<feature type="transmembrane region" description="Helical" evidence="1">
    <location>
        <begin position="7"/>
        <end position="26"/>
    </location>
</feature>
<keyword evidence="3" id="KW-1185">Reference proteome</keyword>
<keyword evidence="1" id="KW-0472">Membrane</keyword>
<organism evidence="2 3">
    <name type="scientific">Acetobacter lovaniensis</name>
    <dbReference type="NCBI Taxonomy" id="104100"/>
    <lineage>
        <taxon>Bacteria</taxon>
        <taxon>Pseudomonadati</taxon>
        <taxon>Pseudomonadota</taxon>
        <taxon>Alphaproteobacteria</taxon>
        <taxon>Acetobacterales</taxon>
        <taxon>Acetobacteraceae</taxon>
        <taxon>Acetobacter</taxon>
    </lineage>
</organism>